<organism evidence="2">
    <name type="scientific">Populus alba</name>
    <name type="common">White poplar</name>
    <dbReference type="NCBI Taxonomy" id="43335"/>
    <lineage>
        <taxon>Eukaryota</taxon>
        <taxon>Viridiplantae</taxon>
        <taxon>Streptophyta</taxon>
        <taxon>Embryophyta</taxon>
        <taxon>Tracheophyta</taxon>
        <taxon>Spermatophyta</taxon>
        <taxon>Magnoliopsida</taxon>
        <taxon>eudicotyledons</taxon>
        <taxon>Gunneridae</taxon>
        <taxon>Pentapetalae</taxon>
        <taxon>rosids</taxon>
        <taxon>fabids</taxon>
        <taxon>Malpighiales</taxon>
        <taxon>Salicaceae</taxon>
        <taxon>Saliceae</taxon>
        <taxon>Populus</taxon>
    </lineage>
</organism>
<comment type="caution">
    <text evidence="2">The sequence shown here is derived from an EMBL/GenBank/DDBJ whole genome shotgun (WGS) entry which is preliminary data.</text>
</comment>
<sequence>MLLCCSRFRKQYARLLDLGLLLLLLVVERDTSCLLTVEPELLMKINLCCYYEMLRRNSCFWKEDAAAERNCMRMSVTSVEPLRRKLLLLEIKPRCCSWTGIDLLWSAETVCCGELAGHSCRPEEEQKEHWRLTVQLSKKKLTTGCCWTMEEMVVRVVDAAVDYNEGLE</sequence>
<feature type="chain" id="PRO_5020956411" evidence="1">
    <location>
        <begin position="34"/>
        <end position="168"/>
    </location>
</feature>
<reference evidence="2" key="1">
    <citation type="submission" date="2018-10" db="EMBL/GenBank/DDBJ databases">
        <title>Population genomic analysis revealed the cold adaptation of white poplar.</title>
        <authorList>
            <person name="Liu Y.-J."/>
        </authorList>
    </citation>
    <scope>NUCLEOTIDE SEQUENCE [LARGE SCALE GENOMIC DNA]</scope>
    <source>
        <strain evidence="2">PAL-ZL1</strain>
    </source>
</reference>
<keyword evidence="1" id="KW-0732">Signal</keyword>
<feature type="signal peptide" evidence="1">
    <location>
        <begin position="1"/>
        <end position="33"/>
    </location>
</feature>
<dbReference type="EMBL" id="RCHU01000935">
    <property type="protein sequence ID" value="TKR85722.1"/>
    <property type="molecule type" value="Genomic_DNA"/>
</dbReference>
<accession>A0A4U5NRJ8</accession>
<evidence type="ECO:0000256" key="1">
    <source>
        <dbReference type="SAM" id="SignalP"/>
    </source>
</evidence>
<protein>
    <submittedName>
        <fullName evidence="2">Uncharacterized protein</fullName>
    </submittedName>
</protein>
<proteinExistence type="predicted"/>
<evidence type="ECO:0000313" key="2">
    <source>
        <dbReference type="EMBL" id="TKR85722.1"/>
    </source>
</evidence>
<name>A0A4U5NRJ8_POPAL</name>
<gene>
    <name evidence="2" type="ORF">D5086_0000243430</name>
</gene>
<dbReference type="AlphaFoldDB" id="A0A4U5NRJ8"/>